<name>A0A4R6RBU8_9HYPH</name>
<evidence type="ECO:0000313" key="1">
    <source>
        <dbReference type="EMBL" id="TDP83562.1"/>
    </source>
</evidence>
<evidence type="ECO:0000313" key="2">
    <source>
        <dbReference type="Proteomes" id="UP000294547"/>
    </source>
</evidence>
<comment type="caution">
    <text evidence="1">The sequence shown here is derived from an EMBL/GenBank/DDBJ whole genome shotgun (WGS) entry which is preliminary data.</text>
</comment>
<sequence>MFSVFRRRPQAERKFTWKPAVDAYNPYLIASLLTFYNR</sequence>
<proteinExistence type="predicted"/>
<dbReference type="AlphaFoldDB" id="A0A4R6RBU8"/>
<protein>
    <submittedName>
        <fullName evidence="1">Uncharacterized protein</fullName>
    </submittedName>
</protein>
<reference evidence="1 2" key="1">
    <citation type="submission" date="2019-03" db="EMBL/GenBank/DDBJ databases">
        <title>Genomic Encyclopedia of Type Strains, Phase IV (KMG-IV): sequencing the most valuable type-strain genomes for metagenomic binning, comparative biology and taxonomic classification.</title>
        <authorList>
            <person name="Goeker M."/>
        </authorList>
    </citation>
    <scope>NUCLEOTIDE SEQUENCE [LARGE SCALE GENOMIC DNA]</scope>
    <source>
        <strain evidence="1 2">DSM 102969</strain>
    </source>
</reference>
<dbReference type="EMBL" id="SNXY01000009">
    <property type="protein sequence ID" value="TDP83562.1"/>
    <property type="molecule type" value="Genomic_DNA"/>
</dbReference>
<organism evidence="1 2">
    <name type="scientific">Oharaeibacter diazotrophicus</name>
    <dbReference type="NCBI Taxonomy" id="1920512"/>
    <lineage>
        <taxon>Bacteria</taxon>
        <taxon>Pseudomonadati</taxon>
        <taxon>Pseudomonadota</taxon>
        <taxon>Alphaproteobacteria</taxon>
        <taxon>Hyphomicrobiales</taxon>
        <taxon>Pleomorphomonadaceae</taxon>
        <taxon>Oharaeibacter</taxon>
    </lineage>
</organism>
<accession>A0A4R6RBU8</accession>
<dbReference type="Proteomes" id="UP000294547">
    <property type="component" value="Unassembled WGS sequence"/>
</dbReference>
<gene>
    <name evidence="1" type="ORF">EDD54_3524</name>
</gene>
<keyword evidence="2" id="KW-1185">Reference proteome</keyword>